<dbReference type="EMBL" id="JASBNA010000064">
    <property type="protein sequence ID" value="KAK7678972.1"/>
    <property type="molecule type" value="Genomic_DNA"/>
</dbReference>
<sequence>MSATTTPLELEATYLHTCPHCGHGLTFDSSTSTITETTTVESPPLPLIIPPGPLTNLAHESGMNAAEELKLLKQQVSDIARVCNAVSRGDLSRRITVPVQGAVMVQLKDVINEMVDRLGQFAQGMTRILQDPDIGSTPSGQSEAPDIEGTWFDLTSSICDLVSNQTNQIRAITEVTKAVTLGDLSKQVDVEARGEMLELKATVNHMISSLRAVIEEVSRVALDIQQGVMGSQIFIPDVQGSWKVLTDNLNVMADRVTMHVRWNASVYRAVAHGDLTWRIGSSAYGEMSKVKEIIHHILQTISAVAYEIARLTHEVGTDSKLGQRVQLDHLDLEGVWKDLVHDVNGMTANLASQVRTIAVAIKAIEHGDYTQKIAPDIFHGEMLALVNSINRIMDTCLHSKRK</sequence>
<dbReference type="GO" id="GO:0016020">
    <property type="term" value="C:membrane"/>
    <property type="evidence" value="ECO:0007669"/>
    <property type="project" value="InterPro"/>
</dbReference>
<organism evidence="4 5">
    <name type="scientific">Cerrena zonata</name>
    <dbReference type="NCBI Taxonomy" id="2478898"/>
    <lineage>
        <taxon>Eukaryota</taxon>
        <taxon>Fungi</taxon>
        <taxon>Dikarya</taxon>
        <taxon>Basidiomycota</taxon>
        <taxon>Agaricomycotina</taxon>
        <taxon>Agaricomycetes</taxon>
        <taxon>Polyporales</taxon>
        <taxon>Cerrenaceae</taxon>
        <taxon>Cerrena</taxon>
    </lineage>
</organism>
<dbReference type="SMART" id="SM00304">
    <property type="entry name" value="HAMP"/>
    <property type="match status" value="3"/>
</dbReference>
<evidence type="ECO:0000259" key="3">
    <source>
        <dbReference type="PROSITE" id="PS50885"/>
    </source>
</evidence>
<feature type="domain" description="HAMP" evidence="3">
    <location>
        <begin position="70"/>
        <end position="123"/>
    </location>
</feature>
<feature type="domain" description="HAMP" evidence="3">
    <location>
        <begin position="348"/>
        <end position="401"/>
    </location>
</feature>
<dbReference type="PANTHER" id="PTHR45339:SF1">
    <property type="entry name" value="HYBRID SIGNAL TRANSDUCTION HISTIDINE KINASE J"/>
    <property type="match status" value="1"/>
</dbReference>
<keyword evidence="1" id="KW-0597">Phosphoprotein</keyword>
<comment type="caution">
    <text evidence="4">The sequence shown here is derived from an EMBL/GenBank/DDBJ whole genome shotgun (WGS) entry which is preliminary data.</text>
</comment>
<dbReference type="PROSITE" id="PS50885">
    <property type="entry name" value="HAMP"/>
    <property type="match status" value="3"/>
</dbReference>
<keyword evidence="5" id="KW-1185">Reference proteome</keyword>
<keyword evidence="2" id="KW-0902">Two-component regulatory system</keyword>
<dbReference type="AlphaFoldDB" id="A0AAW0FNV8"/>
<evidence type="ECO:0000313" key="5">
    <source>
        <dbReference type="Proteomes" id="UP001385951"/>
    </source>
</evidence>
<name>A0AAW0FNV8_9APHY</name>
<proteinExistence type="predicted"/>
<dbReference type="Pfam" id="PF00672">
    <property type="entry name" value="HAMP"/>
    <property type="match status" value="2"/>
</dbReference>
<dbReference type="Gene3D" id="1.20.120.1530">
    <property type="match status" value="2"/>
</dbReference>
<dbReference type="Proteomes" id="UP001385951">
    <property type="component" value="Unassembled WGS sequence"/>
</dbReference>
<dbReference type="SUPFAM" id="SSF58104">
    <property type="entry name" value="Methyl-accepting chemotaxis protein (MCP) signaling domain"/>
    <property type="match status" value="1"/>
</dbReference>
<gene>
    <name evidence="4" type="ORF">QCA50_017915</name>
</gene>
<evidence type="ECO:0000256" key="2">
    <source>
        <dbReference type="ARBA" id="ARBA00023012"/>
    </source>
</evidence>
<reference evidence="4 5" key="1">
    <citation type="submission" date="2022-09" db="EMBL/GenBank/DDBJ databases">
        <authorList>
            <person name="Palmer J.M."/>
        </authorList>
    </citation>
    <scope>NUCLEOTIDE SEQUENCE [LARGE SCALE GENOMIC DNA]</scope>
    <source>
        <strain evidence="4 5">DSM 7382</strain>
    </source>
</reference>
<accession>A0AAW0FNV8</accession>
<feature type="domain" description="HAMP" evidence="3">
    <location>
        <begin position="163"/>
        <end position="215"/>
    </location>
</feature>
<dbReference type="InterPro" id="IPR003660">
    <property type="entry name" value="HAMP_dom"/>
</dbReference>
<dbReference type="PANTHER" id="PTHR45339">
    <property type="entry name" value="HYBRID SIGNAL TRANSDUCTION HISTIDINE KINASE J"/>
    <property type="match status" value="1"/>
</dbReference>
<protein>
    <recommendedName>
        <fullName evidence="3">HAMP domain-containing protein</fullName>
    </recommendedName>
</protein>
<dbReference type="GO" id="GO:0000160">
    <property type="term" value="P:phosphorelay signal transduction system"/>
    <property type="evidence" value="ECO:0007669"/>
    <property type="project" value="UniProtKB-KW"/>
</dbReference>
<evidence type="ECO:0000256" key="1">
    <source>
        <dbReference type="ARBA" id="ARBA00022553"/>
    </source>
</evidence>
<dbReference type="CDD" id="cd06225">
    <property type="entry name" value="HAMP"/>
    <property type="match status" value="1"/>
</dbReference>
<evidence type="ECO:0000313" key="4">
    <source>
        <dbReference type="EMBL" id="KAK7678972.1"/>
    </source>
</evidence>